<sequence length="194" mass="21384">MQKTKSPYINMLPLALLAASLATFCDAIHVHTHTLAYPDPWLFGQAFWVLPGFFVTFMTMSVGYFWMAPALPKALPTGKSTSAGAIGPCVEALISFGMVYLLSGFGNREPVLLSAIFYGVFALRLTFTYEKGFLLVLALILAVAGMFAEGLISAMGQVNYREPEIFHVPFWLGALYMHGAFALREGMRCFVYGR</sequence>
<evidence type="ECO:0000313" key="3">
    <source>
        <dbReference type="Proteomes" id="UP000008561"/>
    </source>
</evidence>
<evidence type="ECO:0000256" key="1">
    <source>
        <dbReference type="SAM" id="Phobius"/>
    </source>
</evidence>
<protein>
    <submittedName>
        <fullName evidence="2">Uncharacterized protein</fullName>
    </submittedName>
</protein>
<feature type="transmembrane region" description="Helical" evidence="1">
    <location>
        <begin position="111"/>
        <end position="127"/>
    </location>
</feature>
<reference evidence="2 3" key="1">
    <citation type="submission" date="2007-10" db="EMBL/GenBank/DDBJ databases">
        <title>Complete sequence of Desulfococcus oleovorans Hxd3.</title>
        <authorList>
            <consortium name="US DOE Joint Genome Institute"/>
            <person name="Copeland A."/>
            <person name="Lucas S."/>
            <person name="Lapidus A."/>
            <person name="Barry K."/>
            <person name="Glavina del Rio T."/>
            <person name="Dalin E."/>
            <person name="Tice H."/>
            <person name="Pitluck S."/>
            <person name="Kiss H."/>
            <person name="Brettin T."/>
            <person name="Bruce D."/>
            <person name="Detter J.C."/>
            <person name="Han C."/>
            <person name="Schmutz J."/>
            <person name="Larimer F."/>
            <person name="Land M."/>
            <person name="Hauser L."/>
            <person name="Kyrpides N."/>
            <person name="Kim E."/>
            <person name="Wawrik B."/>
            <person name="Richardson P."/>
        </authorList>
    </citation>
    <scope>NUCLEOTIDE SEQUENCE [LARGE SCALE GENOMIC DNA]</scope>
    <source>
        <strain evidence="3">DSM 6200 / JCM 39069 / Hxd3</strain>
    </source>
</reference>
<feature type="transmembrane region" description="Helical" evidence="1">
    <location>
        <begin position="46"/>
        <end position="71"/>
    </location>
</feature>
<evidence type="ECO:0000313" key="2">
    <source>
        <dbReference type="EMBL" id="ABW67015.1"/>
    </source>
</evidence>
<dbReference type="KEGG" id="dol:Dole_1209"/>
<feature type="transmembrane region" description="Helical" evidence="1">
    <location>
        <begin position="165"/>
        <end position="183"/>
    </location>
</feature>
<keyword evidence="3" id="KW-1185">Reference proteome</keyword>
<dbReference type="RefSeq" id="WP_012174633.1">
    <property type="nucleotide sequence ID" value="NC_009943.1"/>
</dbReference>
<keyword evidence="1" id="KW-0812">Transmembrane</keyword>
<dbReference type="AlphaFoldDB" id="A8ZXQ7"/>
<feature type="transmembrane region" description="Helical" evidence="1">
    <location>
        <begin position="134"/>
        <end position="153"/>
    </location>
</feature>
<organism evidence="2 3">
    <name type="scientific">Desulfosudis oleivorans (strain DSM 6200 / JCM 39069 / Hxd3)</name>
    <name type="common">Desulfococcus oleovorans</name>
    <dbReference type="NCBI Taxonomy" id="96561"/>
    <lineage>
        <taxon>Bacteria</taxon>
        <taxon>Pseudomonadati</taxon>
        <taxon>Thermodesulfobacteriota</taxon>
        <taxon>Desulfobacteria</taxon>
        <taxon>Desulfobacterales</taxon>
        <taxon>Desulfosudaceae</taxon>
        <taxon>Desulfosudis</taxon>
    </lineage>
</organism>
<dbReference type="Proteomes" id="UP000008561">
    <property type="component" value="Chromosome"/>
</dbReference>
<dbReference type="EMBL" id="CP000859">
    <property type="protein sequence ID" value="ABW67015.1"/>
    <property type="molecule type" value="Genomic_DNA"/>
</dbReference>
<keyword evidence="1" id="KW-1133">Transmembrane helix</keyword>
<keyword evidence="1" id="KW-0472">Membrane</keyword>
<feature type="transmembrane region" description="Helical" evidence="1">
    <location>
        <begin position="83"/>
        <end position="105"/>
    </location>
</feature>
<accession>A8ZXQ7</accession>
<gene>
    <name evidence="2" type="ordered locus">Dole_1209</name>
</gene>
<proteinExistence type="predicted"/>
<dbReference type="eggNOG" id="ENOG5033W94">
    <property type="taxonomic scope" value="Bacteria"/>
</dbReference>
<dbReference type="STRING" id="96561.Dole_1209"/>
<name>A8ZXQ7_DESOH</name>
<dbReference type="HOGENOM" id="CLU_1400541_0_0_7"/>